<dbReference type="Proteomes" id="UP001244011">
    <property type="component" value="Unassembled WGS sequence"/>
</dbReference>
<dbReference type="Pfam" id="PF07690">
    <property type="entry name" value="MFS_1"/>
    <property type="match status" value="1"/>
</dbReference>
<name>A0AAJ0FBJ9_9PEZI</name>
<evidence type="ECO:0000256" key="4">
    <source>
        <dbReference type="ARBA" id="ARBA00023136"/>
    </source>
</evidence>
<dbReference type="SUPFAM" id="SSF103473">
    <property type="entry name" value="MFS general substrate transporter"/>
    <property type="match status" value="1"/>
</dbReference>
<dbReference type="RefSeq" id="XP_060278779.1">
    <property type="nucleotide sequence ID" value="XM_060432905.1"/>
</dbReference>
<feature type="transmembrane region" description="Helical" evidence="5">
    <location>
        <begin position="108"/>
        <end position="127"/>
    </location>
</feature>
<dbReference type="PANTHER" id="PTHR23501:SF81">
    <property type="entry name" value="VACUOLAR BASIC AMINO ACID TRANSPORTER 2"/>
    <property type="match status" value="1"/>
</dbReference>
<feature type="transmembrane region" description="Helical" evidence="5">
    <location>
        <begin position="78"/>
        <end position="96"/>
    </location>
</feature>
<gene>
    <name evidence="7" type="ORF">QBC33DRAFT_623629</name>
</gene>
<dbReference type="InterPro" id="IPR011701">
    <property type="entry name" value="MFS"/>
</dbReference>
<keyword evidence="2 5" id="KW-0812">Transmembrane</keyword>
<dbReference type="PROSITE" id="PS50850">
    <property type="entry name" value="MFS"/>
    <property type="match status" value="1"/>
</dbReference>
<evidence type="ECO:0000256" key="2">
    <source>
        <dbReference type="ARBA" id="ARBA00022692"/>
    </source>
</evidence>
<feature type="transmembrane region" description="Helical" evidence="5">
    <location>
        <begin position="375"/>
        <end position="394"/>
    </location>
</feature>
<dbReference type="FunFam" id="1.20.1250.20:FF:000670">
    <property type="entry name" value="MFS general substrate transporter"/>
    <property type="match status" value="1"/>
</dbReference>
<keyword evidence="8" id="KW-1185">Reference proteome</keyword>
<feature type="transmembrane region" description="Helical" evidence="5">
    <location>
        <begin position="345"/>
        <end position="363"/>
    </location>
</feature>
<reference evidence="7" key="1">
    <citation type="submission" date="2023-06" db="EMBL/GenBank/DDBJ databases">
        <title>Genome-scale phylogeny and comparative genomics of the fungal order Sordariales.</title>
        <authorList>
            <consortium name="Lawrence Berkeley National Laboratory"/>
            <person name="Hensen N."/>
            <person name="Bonometti L."/>
            <person name="Westerberg I."/>
            <person name="Brannstrom I.O."/>
            <person name="Guillou S."/>
            <person name="Cros-Aarteil S."/>
            <person name="Calhoun S."/>
            <person name="Haridas S."/>
            <person name="Kuo A."/>
            <person name="Mondo S."/>
            <person name="Pangilinan J."/>
            <person name="Riley R."/>
            <person name="Labutti K."/>
            <person name="Andreopoulos B."/>
            <person name="Lipzen A."/>
            <person name="Chen C."/>
            <person name="Yanf M."/>
            <person name="Daum C."/>
            <person name="Ng V."/>
            <person name="Clum A."/>
            <person name="Steindorff A."/>
            <person name="Ohm R."/>
            <person name="Martin F."/>
            <person name="Silar P."/>
            <person name="Natvig D."/>
            <person name="Lalanne C."/>
            <person name="Gautier V."/>
            <person name="Ament-Velasquez S.L."/>
            <person name="Kruys A."/>
            <person name="Hutchinson M.I."/>
            <person name="Powell A.J."/>
            <person name="Barry K."/>
            <person name="Miller A.N."/>
            <person name="Grigoriev I.V."/>
            <person name="Debuchy R."/>
            <person name="Gladieux P."/>
            <person name="Thoren M.H."/>
            <person name="Johannesson H."/>
        </authorList>
    </citation>
    <scope>NUCLEOTIDE SEQUENCE</scope>
    <source>
        <strain evidence="7">8032-3</strain>
    </source>
</reference>
<evidence type="ECO:0000313" key="8">
    <source>
        <dbReference type="Proteomes" id="UP001244011"/>
    </source>
</evidence>
<dbReference type="Gene3D" id="1.20.1250.20">
    <property type="entry name" value="MFS general substrate transporter like domains"/>
    <property type="match status" value="1"/>
</dbReference>
<dbReference type="GO" id="GO:0015174">
    <property type="term" value="F:basic amino acid transmembrane transporter activity"/>
    <property type="evidence" value="ECO:0007669"/>
    <property type="project" value="TreeGrafter"/>
</dbReference>
<protein>
    <submittedName>
        <fullName evidence="7">Major facilitator superfamily domain-containing protein</fullName>
    </submittedName>
</protein>
<feature type="transmembrane region" description="Helical" evidence="5">
    <location>
        <begin position="406"/>
        <end position="429"/>
    </location>
</feature>
<keyword evidence="3 5" id="KW-1133">Transmembrane helix</keyword>
<evidence type="ECO:0000256" key="3">
    <source>
        <dbReference type="ARBA" id="ARBA00022989"/>
    </source>
</evidence>
<feature type="transmembrane region" description="Helical" evidence="5">
    <location>
        <begin position="133"/>
        <end position="153"/>
    </location>
</feature>
<sequence length="544" mass="58281">MTVKAIDDRTPLLESQAGKPGYVTFPELELEGIWVRPKGFWWIETALWANVFLSGFDSTITASTYALIASEFGAANNAAWLTTAYLVTCTAFQPLYGRLSDALGRRSCFFACTAVFMAGCLGCALAPSMLSLVLMRALTGLGGGGLITMATIINSDIIPFRNRGMYQAMQNVLVGFGAISGASLGGVIAEGIGWRWCFLLQVPVSSLALLVGYVALENPIHSLISLAPGQGFWSGFRYLDISGASVLVLALVVQLVGLSFGGNEFEWSSLPVIGSLALSVVLIALFVVIEARTKAIPVIPLRLLCGWQPVAVQLSNLFSGMASYAYLFMIPLYFQAVRGESPATVGMRLIVPSLATPIGGVIAGSMMHRGYRLSYNVRMGTSMMLLGNVFALMMGDCGGRWRDVLFLVPANLGLGLTNPSLLFSFICLFEHKEQAVATSTVYLIRSMGTIYGVTLTSAVVQNTLLSRLPAALGPIEGLDEIVEKLRHSVFALSDLPPELQAAARAVYGDALRVAFFASSSFALLAFVFSWAVKSGSLRRKKCAS</sequence>
<dbReference type="GeneID" id="85316092"/>
<keyword evidence="4 5" id="KW-0472">Membrane</keyword>
<dbReference type="InterPro" id="IPR020846">
    <property type="entry name" value="MFS_dom"/>
</dbReference>
<evidence type="ECO:0000256" key="1">
    <source>
        <dbReference type="ARBA" id="ARBA00004141"/>
    </source>
</evidence>
<comment type="subcellular location">
    <subcellularLocation>
        <location evidence="1">Membrane</location>
        <topology evidence="1">Multi-pass membrane protein</topology>
    </subcellularLocation>
</comment>
<dbReference type="InterPro" id="IPR036259">
    <property type="entry name" value="MFS_trans_sf"/>
</dbReference>
<dbReference type="PANTHER" id="PTHR23501">
    <property type="entry name" value="MAJOR FACILITATOR SUPERFAMILY"/>
    <property type="match status" value="1"/>
</dbReference>
<dbReference type="EMBL" id="MU839036">
    <property type="protein sequence ID" value="KAK1762566.1"/>
    <property type="molecule type" value="Genomic_DNA"/>
</dbReference>
<feature type="transmembrane region" description="Helical" evidence="5">
    <location>
        <begin position="237"/>
        <end position="257"/>
    </location>
</feature>
<proteinExistence type="predicted"/>
<feature type="transmembrane region" description="Helical" evidence="5">
    <location>
        <begin position="173"/>
        <end position="192"/>
    </location>
</feature>
<feature type="transmembrane region" description="Helical" evidence="5">
    <location>
        <begin position="441"/>
        <end position="460"/>
    </location>
</feature>
<feature type="transmembrane region" description="Helical" evidence="5">
    <location>
        <begin position="310"/>
        <end position="333"/>
    </location>
</feature>
<organism evidence="7 8">
    <name type="scientific">Phialemonium atrogriseum</name>
    <dbReference type="NCBI Taxonomy" id="1093897"/>
    <lineage>
        <taxon>Eukaryota</taxon>
        <taxon>Fungi</taxon>
        <taxon>Dikarya</taxon>
        <taxon>Ascomycota</taxon>
        <taxon>Pezizomycotina</taxon>
        <taxon>Sordariomycetes</taxon>
        <taxon>Sordariomycetidae</taxon>
        <taxon>Cephalothecales</taxon>
        <taxon>Cephalothecaceae</taxon>
        <taxon>Phialemonium</taxon>
    </lineage>
</organism>
<evidence type="ECO:0000256" key="5">
    <source>
        <dbReference type="SAM" id="Phobius"/>
    </source>
</evidence>
<evidence type="ECO:0000313" key="7">
    <source>
        <dbReference type="EMBL" id="KAK1762566.1"/>
    </source>
</evidence>
<dbReference type="GO" id="GO:0000329">
    <property type="term" value="C:fungal-type vacuole membrane"/>
    <property type="evidence" value="ECO:0007669"/>
    <property type="project" value="TreeGrafter"/>
</dbReference>
<feature type="transmembrane region" description="Helical" evidence="5">
    <location>
        <begin position="198"/>
        <end position="216"/>
    </location>
</feature>
<comment type="caution">
    <text evidence="7">The sequence shown here is derived from an EMBL/GenBank/DDBJ whole genome shotgun (WGS) entry which is preliminary data.</text>
</comment>
<feature type="transmembrane region" description="Helical" evidence="5">
    <location>
        <begin position="513"/>
        <end position="532"/>
    </location>
</feature>
<feature type="domain" description="Major facilitator superfamily (MFS) profile" evidence="6">
    <location>
        <begin position="43"/>
        <end position="537"/>
    </location>
</feature>
<accession>A0AAJ0FBJ9</accession>
<dbReference type="AlphaFoldDB" id="A0AAJ0FBJ9"/>
<evidence type="ECO:0000259" key="6">
    <source>
        <dbReference type="PROSITE" id="PS50850"/>
    </source>
</evidence>
<feature type="transmembrane region" description="Helical" evidence="5">
    <location>
        <begin position="269"/>
        <end position="289"/>
    </location>
</feature>
<feature type="transmembrane region" description="Helical" evidence="5">
    <location>
        <begin position="46"/>
        <end position="66"/>
    </location>
</feature>